<dbReference type="Proteomes" id="UP000007350">
    <property type="component" value="Unassembled WGS sequence"/>
</dbReference>
<feature type="region of interest" description="Disordered" evidence="1">
    <location>
        <begin position="1"/>
        <end position="25"/>
    </location>
</feature>
<sequence length="127" mass="13384">MQSNDCGPAAVRADPSVTSGRFGQPKTNSLAKACGFPSASTEEAKWTDEAEGAKTSFSVLVRYQFPTEDPHEDVKEDRAYASGMCGTRPVHPQPFIVSHTKSRKGGGGRNGNVFSGACSVSFGPKTA</sequence>
<reference evidence="3 4" key="1">
    <citation type="journal article" date="2012" name="BMC Genomics">
        <title>Comparative genomic analysis of human infective Trypanosoma cruzi lineages with the bat-restricted subspecies T. cruzi marinkellei.</title>
        <authorList>
            <person name="Franzen O."/>
            <person name="Talavera-Lopez C."/>
            <person name="Ochaya S."/>
            <person name="Butler C.E."/>
            <person name="Messenger L.A."/>
            <person name="Lewis M.D."/>
            <person name="Llewellyn M.S."/>
            <person name="Marinkelle C.J."/>
            <person name="Tyler K.M."/>
            <person name="Miles M.A."/>
            <person name="Andersson B."/>
        </authorList>
    </citation>
    <scope>NUCLEOTIDE SEQUENCE [LARGE SCALE GENOMIC DNA]</scope>
    <source>
        <strain evidence="3 4">B7</strain>
    </source>
</reference>
<proteinExistence type="predicted"/>
<evidence type="ECO:0000313" key="4">
    <source>
        <dbReference type="Proteomes" id="UP000007350"/>
    </source>
</evidence>
<feature type="compositionally biased region" description="Polar residues" evidence="1">
    <location>
        <begin position="16"/>
        <end position="25"/>
    </location>
</feature>
<name>K2MQ40_TRYCR</name>
<dbReference type="OrthoDB" id="253380at2759"/>
<organism evidence="3 4">
    <name type="scientific">Trypanosoma cruzi marinkellei</name>
    <dbReference type="NCBI Taxonomy" id="85056"/>
    <lineage>
        <taxon>Eukaryota</taxon>
        <taxon>Discoba</taxon>
        <taxon>Euglenozoa</taxon>
        <taxon>Kinetoplastea</taxon>
        <taxon>Metakinetoplastina</taxon>
        <taxon>Trypanosomatida</taxon>
        <taxon>Trypanosomatidae</taxon>
        <taxon>Trypanosoma</taxon>
        <taxon>Schizotrypanum</taxon>
    </lineage>
</organism>
<accession>K2MQ40</accession>
<dbReference type="AlphaFoldDB" id="K2MQ40"/>
<comment type="caution">
    <text evidence="3">The sequence shown here is derived from an EMBL/GenBank/DDBJ whole genome shotgun (WGS) entry which is preliminary data.</text>
</comment>
<protein>
    <submittedName>
        <fullName evidence="3">Uncharacterized protein</fullName>
    </submittedName>
</protein>
<evidence type="ECO:0000313" key="3">
    <source>
        <dbReference type="EMBL" id="EKF29190.1"/>
    </source>
</evidence>
<keyword evidence="4" id="KW-1185">Reference proteome</keyword>
<gene>
    <name evidence="3" type="ORF">MOQ_007038</name>
    <name evidence="2" type="ORF">MOQ_007229</name>
</gene>
<dbReference type="EMBL" id="AHKC01013861">
    <property type="protein sequence ID" value="EKF29190.1"/>
    <property type="molecule type" value="Genomic_DNA"/>
</dbReference>
<evidence type="ECO:0000256" key="1">
    <source>
        <dbReference type="SAM" id="MobiDB-lite"/>
    </source>
</evidence>
<evidence type="ECO:0000313" key="2">
    <source>
        <dbReference type="EMBL" id="EKF29003.1"/>
    </source>
</evidence>
<dbReference type="EMBL" id="AHKC01014258">
    <property type="protein sequence ID" value="EKF29003.1"/>
    <property type="molecule type" value="Genomic_DNA"/>
</dbReference>